<dbReference type="EC" id="2.7.11.1" evidence="2"/>
<dbReference type="Proteomes" id="UP000192801">
    <property type="component" value="Unassembled WGS sequence"/>
</dbReference>
<comment type="catalytic activity">
    <reaction evidence="14">
        <text>L-seryl-[protein] + ATP = O-phospho-L-seryl-[protein] + ADP + H(+)</text>
        <dbReference type="Rhea" id="RHEA:17989"/>
        <dbReference type="Rhea" id="RHEA-COMP:9863"/>
        <dbReference type="Rhea" id="RHEA-COMP:11604"/>
        <dbReference type="ChEBI" id="CHEBI:15378"/>
        <dbReference type="ChEBI" id="CHEBI:29999"/>
        <dbReference type="ChEBI" id="CHEBI:30616"/>
        <dbReference type="ChEBI" id="CHEBI:83421"/>
        <dbReference type="ChEBI" id="CHEBI:456216"/>
        <dbReference type="EC" id="2.7.11.1"/>
    </reaction>
</comment>
<keyword evidence="6" id="KW-0808">Transferase</keyword>
<keyword evidence="4" id="KW-0723">Serine/threonine-protein kinase</keyword>
<dbReference type="GO" id="GO:0004674">
    <property type="term" value="F:protein serine/threonine kinase activity"/>
    <property type="evidence" value="ECO:0007669"/>
    <property type="project" value="UniProtKB-KW"/>
</dbReference>
<name>A0A1X0DN81_9MYCO</name>
<comment type="catalytic activity">
    <reaction evidence="13">
        <text>L-threonyl-[protein] + ATP = O-phospho-L-threonyl-[protein] + ADP + H(+)</text>
        <dbReference type="Rhea" id="RHEA:46608"/>
        <dbReference type="Rhea" id="RHEA-COMP:11060"/>
        <dbReference type="Rhea" id="RHEA-COMP:11605"/>
        <dbReference type="ChEBI" id="CHEBI:15378"/>
        <dbReference type="ChEBI" id="CHEBI:30013"/>
        <dbReference type="ChEBI" id="CHEBI:30616"/>
        <dbReference type="ChEBI" id="CHEBI:61977"/>
        <dbReference type="ChEBI" id="CHEBI:456216"/>
        <dbReference type="EC" id="2.7.11.1"/>
    </reaction>
</comment>
<dbReference type="PANTHER" id="PTHR43289:SF6">
    <property type="entry name" value="SERINE_THREONINE-PROTEIN KINASE NEKL-3"/>
    <property type="match status" value="1"/>
</dbReference>
<dbReference type="InterPro" id="IPR008271">
    <property type="entry name" value="Ser/Thr_kinase_AS"/>
</dbReference>
<dbReference type="GO" id="GO:0005886">
    <property type="term" value="C:plasma membrane"/>
    <property type="evidence" value="ECO:0007669"/>
    <property type="project" value="UniProtKB-SubCell"/>
</dbReference>
<dbReference type="SUPFAM" id="SSF53807">
    <property type="entry name" value="Helical backbone' metal receptor"/>
    <property type="match status" value="1"/>
</dbReference>
<keyword evidence="12 16" id="KW-0472">Membrane</keyword>
<dbReference type="InterPro" id="IPR011009">
    <property type="entry name" value="Kinase-like_dom_sf"/>
</dbReference>
<dbReference type="RefSeq" id="WP_083029017.1">
    <property type="nucleotide sequence ID" value="NZ_AP022618.1"/>
</dbReference>
<dbReference type="GO" id="GO:0045717">
    <property type="term" value="P:negative regulation of fatty acid biosynthetic process"/>
    <property type="evidence" value="ECO:0007669"/>
    <property type="project" value="UniProtKB-ARBA"/>
</dbReference>
<dbReference type="EMBL" id="MVHS01000002">
    <property type="protein sequence ID" value="ORA73843.1"/>
    <property type="molecule type" value="Genomic_DNA"/>
</dbReference>
<evidence type="ECO:0000313" key="18">
    <source>
        <dbReference type="Proteomes" id="UP000192801"/>
    </source>
</evidence>
<dbReference type="STRING" id="444597.BST26_01335"/>
<evidence type="ECO:0000256" key="2">
    <source>
        <dbReference type="ARBA" id="ARBA00012513"/>
    </source>
</evidence>
<comment type="subcellular location">
    <subcellularLocation>
        <location evidence="1">Cell membrane</location>
        <topology evidence="1">Single-pass membrane protein</topology>
    </subcellularLocation>
</comment>
<dbReference type="Gene3D" id="3.40.50.1980">
    <property type="entry name" value="Nitrogenase molybdenum iron protein domain"/>
    <property type="match status" value="2"/>
</dbReference>
<evidence type="ECO:0000256" key="15">
    <source>
        <dbReference type="SAM" id="MobiDB-lite"/>
    </source>
</evidence>
<organism evidence="17 18">
    <name type="scientific">Mycolicibacterium insubricum</name>
    <dbReference type="NCBI Taxonomy" id="444597"/>
    <lineage>
        <taxon>Bacteria</taxon>
        <taxon>Bacillati</taxon>
        <taxon>Actinomycetota</taxon>
        <taxon>Actinomycetes</taxon>
        <taxon>Mycobacteriales</taxon>
        <taxon>Mycobacteriaceae</taxon>
        <taxon>Mycolicibacterium</taxon>
    </lineage>
</organism>
<evidence type="ECO:0000256" key="16">
    <source>
        <dbReference type="SAM" id="Phobius"/>
    </source>
</evidence>
<dbReference type="Pfam" id="PF00069">
    <property type="entry name" value="Pkinase"/>
    <property type="match status" value="1"/>
</dbReference>
<dbReference type="Gene3D" id="3.30.200.20">
    <property type="entry name" value="Phosphorylase Kinase, domain 1"/>
    <property type="match status" value="1"/>
</dbReference>
<sequence length="656" mass="68669">MTLQPGSVVAGYTIERQIGSGGMGSVFLARHPTLPRSDALKVLSAEFSRDEQFRTRFIREADVAATLDHPNIVRVYTRGQTDDGQLWIAMQYVEGTDADAALRAGTMTPARAIHVVTGVAKALDYAHSRNVLHRDVKPANFLLAGEPGPRERVLLADFGIARALDEANRLTATGSVMVTIAYASPESIEGRAVDYRSDLYSLGCSLYRLLTGRAPFATAGSTTEVMLAHVNTPPPRVTEVMPNLPPAIDAVVARAMAKDPAQRYGSARELAEAAAAAFGMTAPTGPTVSSPYTSGPAPTAGAPMSTPVPAYASNSGPTPAPPTSHSAVKKADPKSGKRKWLIGAALLAVIALVAGGTWFWTGRRPAPAPYPSQTFTHAFGKTKVAARPDAVAAMTLQDADTVLSLGVQPVALVAPGGTVPSWLNPLIKGSPTVLANAEVKGLEPVKPDLIIDTSADESAFKALSEKAPTIAAPKSRALQWTSTDEISWLAKVLGQQAAGEALISKLAVSTAKARRDHEFVGKSISVVNFSAAGLTLQLPNSPAAGYLSQLGFRYKLGGYQFDKIEDGTDAKVGVTEMPIQSADAYGLKSDVVLILRTDPAAKNGGFGGLPSSFSSLTGTSVIVDQPDTVWALTSGGPAAIGYLNTALVDQLAKQIK</sequence>
<keyword evidence="3" id="KW-1003">Cell membrane</keyword>
<keyword evidence="18" id="KW-1185">Reference proteome</keyword>
<evidence type="ECO:0000256" key="10">
    <source>
        <dbReference type="ARBA" id="ARBA00022840"/>
    </source>
</evidence>
<dbReference type="GO" id="GO:0005524">
    <property type="term" value="F:ATP binding"/>
    <property type="evidence" value="ECO:0007669"/>
    <property type="project" value="UniProtKB-KW"/>
</dbReference>
<feature type="region of interest" description="Disordered" evidence="15">
    <location>
        <begin position="286"/>
        <end position="333"/>
    </location>
</feature>
<keyword evidence="7 16" id="KW-0812">Transmembrane</keyword>
<dbReference type="CDD" id="cd14014">
    <property type="entry name" value="STKc_PknB_like"/>
    <property type="match status" value="1"/>
</dbReference>
<keyword evidence="8" id="KW-0547">Nucleotide-binding</keyword>
<keyword evidence="10" id="KW-0067">ATP-binding</keyword>
<evidence type="ECO:0000256" key="1">
    <source>
        <dbReference type="ARBA" id="ARBA00004162"/>
    </source>
</evidence>
<keyword evidence="9" id="KW-0418">Kinase</keyword>
<evidence type="ECO:0000256" key="12">
    <source>
        <dbReference type="ARBA" id="ARBA00023136"/>
    </source>
</evidence>
<keyword evidence="11 16" id="KW-1133">Transmembrane helix</keyword>
<evidence type="ECO:0000256" key="8">
    <source>
        <dbReference type="ARBA" id="ARBA00022741"/>
    </source>
</evidence>
<dbReference type="PANTHER" id="PTHR43289">
    <property type="entry name" value="MITOGEN-ACTIVATED PROTEIN KINASE KINASE KINASE 20-RELATED"/>
    <property type="match status" value="1"/>
</dbReference>
<dbReference type="PROSITE" id="PS00108">
    <property type="entry name" value="PROTEIN_KINASE_ST"/>
    <property type="match status" value="1"/>
</dbReference>
<evidence type="ECO:0000256" key="9">
    <source>
        <dbReference type="ARBA" id="ARBA00022777"/>
    </source>
</evidence>
<dbReference type="InterPro" id="IPR000719">
    <property type="entry name" value="Prot_kinase_dom"/>
</dbReference>
<accession>A0A1X0DN81</accession>
<gene>
    <name evidence="17" type="ORF">BST26_01335</name>
</gene>
<evidence type="ECO:0000256" key="14">
    <source>
        <dbReference type="ARBA" id="ARBA00048679"/>
    </source>
</evidence>
<evidence type="ECO:0000256" key="4">
    <source>
        <dbReference type="ARBA" id="ARBA00022527"/>
    </source>
</evidence>
<evidence type="ECO:0000256" key="11">
    <source>
        <dbReference type="ARBA" id="ARBA00022989"/>
    </source>
</evidence>
<keyword evidence="5" id="KW-0597">Phosphoprotein</keyword>
<dbReference type="OrthoDB" id="5622056at2"/>
<evidence type="ECO:0000313" key="17">
    <source>
        <dbReference type="EMBL" id="ORA73843.1"/>
    </source>
</evidence>
<comment type="caution">
    <text evidence="17">The sequence shown here is derived from an EMBL/GenBank/DDBJ whole genome shotgun (WGS) entry which is preliminary data.</text>
</comment>
<evidence type="ECO:0000256" key="6">
    <source>
        <dbReference type="ARBA" id="ARBA00022679"/>
    </source>
</evidence>
<dbReference type="AlphaFoldDB" id="A0A1X0DN81"/>
<feature type="transmembrane region" description="Helical" evidence="16">
    <location>
        <begin position="340"/>
        <end position="360"/>
    </location>
</feature>
<dbReference type="SMART" id="SM00220">
    <property type="entry name" value="S_TKc"/>
    <property type="match status" value="1"/>
</dbReference>
<dbReference type="FunFam" id="3.30.200.20:FF:000035">
    <property type="entry name" value="Serine/threonine protein kinase Stk1"/>
    <property type="match status" value="1"/>
</dbReference>
<evidence type="ECO:0000256" key="5">
    <source>
        <dbReference type="ARBA" id="ARBA00022553"/>
    </source>
</evidence>
<proteinExistence type="predicted"/>
<dbReference type="SUPFAM" id="SSF56112">
    <property type="entry name" value="Protein kinase-like (PK-like)"/>
    <property type="match status" value="1"/>
</dbReference>
<reference evidence="17 18" key="1">
    <citation type="submission" date="2016-12" db="EMBL/GenBank/DDBJ databases">
        <title>The new phylogeny of genus Mycobacterium.</title>
        <authorList>
            <person name="Tortoli E."/>
            <person name="Trovato A."/>
            <person name="Cirillo D.M."/>
        </authorList>
    </citation>
    <scope>NUCLEOTIDE SEQUENCE [LARGE SCALE GENOMIC DNA]</scope>
    <source>
        <strain evidence="17 18">DSM 45130</strain>
    </source>
</reference>
<dbReference type="FunFam" id="1.10.510.10:FF:000021">
    <property type="entry name" value="Serine/threonine protein kinase"/>
    <property type="match status" value="1"/>
</dbReference>
<evidence type="ECO:0000256" key="7">
    <source>
        <dbReference type="ARBA" id="ARBA00022692"/>
    </source>
</evidence>
<evidence type="ECO:0000256" key="3">
    <source>
        <dbReference type="ARBA" id="ARBA00022475"/>
    </source>
</evidence>
<evidence type="ECO:0000256" key="13">
    <source>
        <dbReference type="ARBA" id="ARBA00047899"/>
    </source>
</evidence>
<protein>
    <recommendedName>
        <fullName evidence="2">non-specific serine/threonine protein kinase</fullName>
        <ecNumber evidence="2">2.7.11.1</ecNumber>
    </recommendedName>
</protein>
<dbReference type="PROSITE" id="PS50011">
    <property type="entry name" value="PROTEIN_KINASE_DOM"/>
    <property type="match status" value="1"/>
</dbReference>
<dbReference type="Gene3D" id="1.10.510.10">
    <property type="entry name" value="Transferase(Phosphotransferase) domain 1"/>
    <property type="match status" value="1"/>
</dbReference>